<reference evidence="1 2" key="1">
    <citation type="submission" date="2011-11" db="EMBL/GenBank/DDBJ databases">
        <title>The Noncontiguous Finished genome of Desulfosporosinus youngiae DSM 17734.</title>
        <authorList>
            <consortium name="US DOE Joint Genome Institute (JGI-PGF)"/>
            <person name="Lucas S."/>
            <person name="Han J."/>
            <person name="Lapidus A."/>
            <person name="Cheng J.-F."/>
            <person name="Goodwin L."/>
            <person name="Pitluck S."/>
            <person name="Peters L."/>
            <person name="Ovchinnikova G."/>
            <person name="Lu M."/>
            <person name="Land M.L."/>
            <person name="Hauser L."/>
            <person name="Pester M."/>
            <person name="Spring S."/>
            <person name="Ollivier B."/>
            <person name="Rattei T."/>
            <person name="Klenk H.-P."/>
            <person name="Wagner M."/>
            <person name="Loy A."/>
            <person name="Woyke T.J."/>
        </authorList>
    </citation>
    <scope>NUCLEOTIDE SEQUENCE [LARGE SCALE GENOMIC DNA]</scope>
    <source>
        <strain evidence="1 2">DSM 17734</strain>
    </source>
</reference>
<evidence type="ECO:0000313" key="1">
    <source>
        <dbReference type="EMBL" id="EHQ90199.1"/>
    </source>
</evidence>
<dbReference type="HOGENOM" id="CLU_1989082_0_0_9"/>
<dbReference type="Proteomes" id="UP000005104">
    <property type="component" value="Chromosome"/>
</dbReference>
<keyword evidence="2" id="KW-1185">Reference proteome</keyword>
<accession>H5Y595</accession>
<sequence length="125" mass="14391">MEKNFVIIDSEGRFNGGIIIYKDINSKETSFEYYSNKQPIRSNMFEYNAKIELQRLQELNNLAGYDLTFEVTEIHLEKMIPGNTAPSSNFSIKSIPIPKGKLTATRKAVNDIYKKYKSMAKERIA</sequence>
<evidence type="ECO:0000313" key="2">
    <source>
        <dbReference type="Proteomes" id="UP000005104"/>
    </source>
</evidence>
<dbReference type="STRING" id="768710.DesyoDRAFT_3165"/>
<protein>
    <submittedName>
        <fullName evidence="1">Uncharacterized protein</fullName>
    </submittedName>
</protein>
<dbReference type="RefSeq" id="WP_007784479.1">
    <property type="nucleotide sequence ID" value="NZ_CM001441.1"/>
</dbReference>
<organism evidence="1 2">
    <name type="scientific">Desulfosporosinus youngiae DSM 17734</name>
    <dbReference type="NCBI Taxonomy" id="768710"/>
    <lineage>
        <taxon>Bacteria</taxon>
        <taxon>Bacillati</taxon>
        <taxon>Bacillota</taxon>
        <taxon>Clostridia</taxon>
        <taxon>Eubacteriales</taxon>
        <taxon>Desulfitobacteriaceae</taxon>
        <taxon>Desulfosporosinus</taxon>
    </lineage>
</organism>
<gene>
    <name evidence="1" type="ORF">DesyoDRAFT_3165</name>
</gene>
<dbReference type="AlphaFoldDB" id="H5Y595"/>
<dbReference type="EMBL" id="CM001441">
    <property type="protein sequence ID" value="EHQ90199.1"/>
    <property type="molecule type" value="Genomic_DNA"/>
</dbReference>
<name>H5Y595_9FIRM</name>
<proteinExistence type="predicted"/>